<evidence type="ECO:0000256" key="4">
    <source>
        <dbReference type="PROSITE-ProRule" id="PRU00023"/>
    </source>
</evidence>
<reference evidence="7 8" key="1">
    <citation type="journal article" date="2018" name="Nat. Ecol. Evol.">
        <title>Shark genomes provide insights into elasmobranch evolution and the origin of vertebrates.</title>
        <authorList>
            <person name="Hara Y"/>
            <person name="Yamaguchi K"/>
            <person name="Onimaru K"/>
            <person name="Kadota M"/>
            <person name="Koyanagi M"/>
            <person name="Keeley SD"/>
            <person name="Tatsumi K"/>
            <person name="Tanaka K"/>
            <person name="Motone F"/>
            <person name="Kageyama Y"/>
            <person name="Nozu R"/>
            <person name="Adachi N"/>
            <person name="Nishimura O"/>
            <person name="Nakagawa R"/>
            <person name="Tanegashima C"/>
            <person name="Kiyatake I"/>
            <person name="Matsumoto R"/>
            <person name="Murakumo K"/>
            <person name="Nishida K"/>
            <person name="Terakita A"/>
            <person name="Kuratani S"/>
            <person name="Sato K"/>
            <person name="Hyodo S Kuraku.S."/>
        </authorList>
    </citation>
    <scope>NUCLEOTIDE SEQUENCE [LARGE SCALE GENOMIC DNA]</scope>
</reference>
<dbReference type="EMBL" id="BEZZ01000364">
    <property type="protein sequence ID" value="GCC31480.1"/>
    <property type="molecule type" value="Genomic_DNA"/>
</dbReference>
<protein>
    <recommendedName>
        <fullName evidence="6">SH3 domain-containing protein</fullName>
    </recommendedName>
</protein>
<name>A0A401SM64_CHIPU</name>
<proteinExistence type="predicted"/>
<feature type="non-terminal residue" evidence="7">
    <location>
        <position position="297"/>
    </location>
</feature>
<dbReference type="FunFam" id="2.30.30.40:FF:000062">
    <property type="entry name" value="caskin-2 isoform X1"/>
    <property type="match status" value="1"/>
</dbReference>
<evidence type="ECO:0000313" key="7">
    <source>
        <dbReference type="EMBL" id="GCC31480.1"/>
    </source>
</evidence>
<keyword evidence="8" id="KW-1185">Reference proteome</keyword>
<dbReference type="PROSITE" id="PS50002">
    <property type="entry name" value="SH3"/>
    <property type="match status" value="1"/>
</dbReference>
<dbReference type="Gene3D" id="1.25.40.20">
    <property type="entry name" value="Ankyrin repeat-containing domain"/>
    <property type="match status" value="3"/>
</dbReference>
<keyword evidence="1 5" id="KW-0728">SH3 domain</keyword>
<dbReference type="InterPro" id="IPR036028">
    <property type="entry name" value="SH3-like_dom_sf"/>
</dbReference>
<organism evidence="7 8">
    <name type="scientific">Chiloscyllium punctatum</name>
    <name type="common">Brownbanded bambooshark</name>
    <name type="synonym">Hemiscyllium punctatum</name>
    <dbReference type="NCBI Taxonomy" id="137246"/>
    <lineage>
        <taxon>Eukaryota</taxon>
        <taxon>Metazoa</taxon>
        <taxon>Chordata</taxon>
        <taxon>Craniata</taxon>
        <taxon>Vertebrata</taxon>
        <taxon>Chondrichthyes</taxon>
        <taxon>Elasmobranchii</taxon>
        <taxon>Galeomorphii</taxon>
        <taxon>Galeoidea</taxon>
        <taxon>Orectolobiformes</taxon>
        <taxon>Hemiscylliidae</taxon>
        <taxon>Chiloscyllium</taxon>
    </lineage>
</organism>
<dbReference type="InterPro" id="IPR033635">
    <property type="entry name" value="ANKS1/Caskin"/>
</dbReference>
<dbReference type="PANTHER" id="PTHR24174">
    <property type="entry name" value="ANKYRIN REPEAT AND STERILE ALPHA MOTIF DOMAIN-CONTAINING PROTEIN 1"/>
    <property type="match status" value="1"/>
</dbReference>
<feature type="repeat" description="ANK" evidence="4">
    <location>
        <begin position="61"/>
        <end position="93"/>
    </location>
</feature>
<dbReference type="Pfam" id="PF07653">
    <property type="entry name" value="SH3_2"/>
    <property type="match status" value="1"/>
</dbReference>
<evidence type="ECO:0000256" key="3">
    <source>
        <dbReference type="ARBA" id="ARBA00023043"/>
    </source>
</evidence>
<dbReference type="PROSITE" id="PS50088">
    <property type="entry name" value="ANK_REPEAT"/>
    <property type="match status" value="5"/>
</dbReference>
<feature type="repeat" description="ANK" evidence="4">
    <location>
        <begin position="136"/>
        <end position="168"/>
    </location>
</feature>
<dbReference type="SUPFAM" id="SSF50044">
    <property type="entry name" value="SH3-domain"/>
    <property type="match status" value="1"/>
</dbReference>
<dbReference type="InterPro" id="IPR001452">
    <property type="entry name" value="SH3_domain"/>
</dbReference>
<dbReference type="SMART" id="SM00248">
    <property type="entry name" value="ANK"/>
    <property type="match status" value="5"/>
</dbReference>
<dbReference type="OrthoDB" id="6156898at2759"/>
<feature type="repeat" description="ANK" evidence="4">
    <location>
        <begin position="94"/>
        <end position="119"/>
    </location>
</feature>
<dbReference type="FunFam" id="1.25.40.20:FF:000042">
    <property type="entry name" value="caskin-2 isoform X2"/>
    <property type="match status" value="1"/>
</dbReference>
<dbReference type="PRINTS" id="PR01415">
    <property type="entry name" value="ANKYRIN"/>
</dbReference>
<dbReference type="InterPro" id="IPR002110">
    <property type="entry name" value="Ankyrin_rpt"/>
</dbReference>
<dbReference type="Proteomes" id="UP000287033">
    <property type="component" value="Unassembled WGS sequence"/>
</dbReference>
<gene>
    <name evidence="7" type="ORF">chiPu_0009938</name>
</gene>
<dbReference type="STRING" id="137246.A0A401SM64"/>
<feature type="domain" description="SH3" evidence="6">
    <location>
        <begin position="229"/>
        <end position="295"/>
    </location>
</feature>
<accession>A0A401SM64</accession>
<dbReference type="InterPro" id="IPR036770">
    <property type="entry name" value="Ankyrin_rpt-contain_sf"/>
</dbReference>
<feature type="repeat" description="ANK" evidence="4">
    <location>
        <begin position="28"/>
        <end position="60"/>
    </location>
</feature>
<dbReference type="PROSITE" id="PS50297">
    <property type="entry name" value="ANK_REP_REGION"/>
    <property type="match status" value="5"/>
</dbReference>
<evidence type="ECO:0000259" key="6">
    <source>
        <dbReference type="PROSITE" id="PS50002"/>
    </source>
</evidence>
<dbReference type="Pfam" id="PF12796">
    <property type="entry name" value="Ank_2"/>
    <property type="match status" value="2"/>
</dbReference>
<evidence type="ECO:0000256" key="2">
    <source>
        <dbReference type="ARBA" id="ARBA00022737"/>
    </source>
</evidence>
<evidence type="ECO:0000313" key="8">
    <source>
        <dbReference type="Proteomes" id="UP000287033"/>
    </source>
</evidence>
<keyword evidence="2" id="KW-0677">Repeat</keyword>
<feature type="repeat" description="ANK" evidence="4">
    <location>
        <begin position="168"/>
        <end position="200"/>
    </location>
</feature>
<dbReference type="Gene3D" id="2.30.30.40">
    <property type="entry name" value="SH3 Domains"/>
    <property type="match status" value="1"/>
</dbReference>
<dbReference type="PANTHER" id="PTHR24174:SF11">
    <property type="entry name" value="CASKIN-1"/>
    <property type="match status" value="1"/>
</dbReference>
<dbReference type="OMA" id="WKCNRES"/>
<keyword evidence="3 4" id="KW-0040">ANK repeat</keyword>
<dbReference type="SUPFAM" id="SSF48403">
    <property type="entry name" value="Ankyrin repeat"/>
    <property type="match status" value="1"/>
</dbReference>
<sequence>MSKCFSSIPFAELLGSAKRVNVNFQDLDGFSALHHAALNGNTELISLLIEAQATVDIKDNKAMRPLHYAAWQGKAEPMKMLLKAGSSLNSQSDEGQIPLHLAAQHGHYEVVVQLLLSSNMCAALLEAKPGDITDPNGTSPLHLAAKNGHIDIIRLLLQAGIDINRQTKAGTALHEAALCGKTEVVRLLLESGINAHIKNTYNQTALDIVHQFTATQASKEIKQMLRDASAALQVRAVKDYCNNYDLTSLNVKTGDVITVLEQHPDGRWKGCIHDNRTGNDRVGYFPSSIAEVINKRS</sequence>
<comment type="caution">
    <text evidence="7">The sequence shown here is derived from an EMBL/GenBank/DDBJ whole genome shotgun (WGS) entry which is preliminary data.</text>
</comment>
<evidence type="ECO:0000256" key="5">
    <source>
        <dbReference type="PROSITE-ProRule" id="PRU00192"/>
    </source>
</evidence>
<dbReference type="AlphaFoldDB" id="A0A401SM64"/>
<dbReference type="SMART" id="SM00326">
    <property type="entry name" value="SH3"/>
    <property type="match status" value="1"/>
</dbReference>
<evidence type="ECO:0000256" key="1">
    <source>
        <dbReference type="ARBA" id="ARBA00022443"/>
    </source>
</evidence>